<evidence type="ECO:0000256" key="1">
    <source>
        <dbReference type="SAM" id="SignalP"/>
    </source>
</evidence>
<protein>
    <submittedName>
        <fullName evidence="2">ABC transporter, solute-binding protein</fullName>
    </submittedName>
</protein>
<keyword evidence="3" id="KW-1185">Reference proteome</keyword>
<dbReference type="RefSeq" id="WP_006417828.1">
    <property type="nucleotide sequence ID" value="NZ_AENN01000006.1"/>
</dbReference>
<keyword evidence="1" id="KW-0732">Signal</keyword>
<sequence>MKKFLKKVTCAALTLGTLAGLISPTAFAQDKQTITLWTGGSDNIRLVYEELEKAFDSSEYGKKYDLEIQFVLSGSGAQSVRDRIVAAAAAGEKETDFDIVEMGADEFVSYTADNSAEDMFLPLDFSKIPNSENVEAQVAEGSEYLIPFRGTTVVLAYDEERVDKVPTTSEELYQWIKDHPGRFAYNTPGSGGAGSSFVTTAIYNNLDEEALVSDDPANMEKWDQGFDLLKDLHGSLYQSGGKTVYPNKNQGTIDLLIDQQVDMIPAWADQIISQINQGILPETTKITQIDPAFTGGLVTFAIPTIGRQAENPEGAYAFFDFMLSEQAQQILLDNMAAIPLIDSSNMDSANAELLKDLDVTNFRRTSLGELGGQLTERWDKEIGTLN</sequence>
<comment type="caution">
    <text evidence="2">The sequence shown here is derived from an EMBL/GenBank/DDBJ whole genome shotgun (WGS) entry which is preliminary data.</text>
</comment>
<dbReference type="SUPFAM" id="SSF53850">
    <property type="entry name" value="Periplasmic binding protein-like II"/>
    <property type="match status" value="1"/>
</dbReference>
<dbReference type="Gene3D" id="3.40.190.10">
    <property type="entry name" value="Periplasmic binding protein-like II"/>
    <property type="match status" value="1"/>
</dbReference>
<evidence type="ECO:0000313" key="2">
    <source>
        <dbReference type="EMBL" id="EFR31696.1"/>
    </source>
</evidence>
<dbReference type="Pfam" id="PF13416">
    <property type="entry name" value="SBP_bac_8"/>
    <property type="match status" value="1"/>
</dbReference>
<feature type="signal peptide" evidence="1">
    <location>
        <begin position="1"/>
        <end position="28"/>
    </location>
</feature>
<accession>E4KML5</accession>
<gene>
    <name evidence="2" type="ORF">HMPREF9257_0077</name>
</gene>
<evidence type="ECO:0000313" key="3">
    <source>
        <dbReference type="Proteomes" id="UP000005990"/>
    </source>
</evidence>
<dbReference type="PANTHER" id="PTHR42779:SF1">
    <property type="entry name" value="PROTEIN YNJB"/>
    <property type="match status" value="1"/>
</dbReference>
<name>E4KML5_9LACT</name>
<reference evidence="2 3" key="1">
    <citation type="submission" date="2010-10" db="EMBL/GenBank/DDBJ databases">
        <authorList>
            <person name="Durkin A.S."/>
            <person name="Madupu R."/>
            <person name="Torralba M."/>
            <person name="Gillis M."/>
            <person name="Methe B."/>
            <person name="Sutton G."/>
            <person name="Nelson K.E."/>
        </authorList>
    </citation>
    <scope>NUCLEOTIDE SEQUENCE [LARGE SCALE GENOMIC DNA]</scope>
    <source>
        <strain evidence="2 3">ACS-139-V-Col8</strain>
    </source>
</reference>
<dbReference type="STRING" id="908337.HMPREF9257_0077"/>
<dbReference type="PANTHER" id="PTHR42779">
    <property type="entry name" value="PROTEIN YNJB"/>
    <property type="match status" value="1"/>
</dbReference>
<dbReference type="OrthoDB" id="3239593at2"/>
<organism evidence="2 3">
    <name type="scientific">Eremococcus coleocola ACS-139-V-Col8</name>
    <dbReference type="NCBI Taxonomy" id="908337"/>
    <lineage>
        <taxon>Bacteria</taxon>
        <taxon>Bacillati</taxon>
        <taxon>Bacillota</taxon>
        <taxon>Bacilli</taxon>
        <taxon>Lactobacillales</taxon>
        <taxon>Aerococcaceae</taxon>
        <taxon>Eremococcus</taxon>
    </lineage>
</organism>
<dbReference type="InterPro" id="IPR006059">
    <property type="entry name" value="SBP"/>
</dbReference>
<dbReference type="AlphaFoldDB" id="E4KML5"/>
<feature type="chain" id="PRO_5003183192" evidence="1">
    <location>
        <begin position="29"/>
        <end position="386"/>
    </location>
</feature>
<dbReference type="eggNOG" id="COG4134">
    <property type="taxonomic scope" value="Bacteria"/>
</dbReference>
<dbReference type="Proteomes" id="UP000005990">
    <property type="component" value="Unassembled WGS sequence"/>
</dbReference>
<proteinExistence type="predicted"/>
<dbReference type="EMBL" id="AENN01000006">
    <property type="protein sequence ID" value="EFR31696.1"/>
    <property type="molecule type" value="Genomic_DNA"/>
</dbReference>